<proteinExistence type="predicted"/>
<protein>
    <recommendedName>
        <fullName evidence="3">Cupin 2 conserved barrel domain-containing protein</fullName>
    </recommendedName>
</protein>
<evidence type="ECO:0000313" key="2">
    <source>
        <dbReference type="Proteomes" id="UP000054844"/>
    </source>
</evidence>
<dbReference type="STRING" id="207340.APZ41_005625"/>
<dbReference type="Gene3D" id="2.60.120.10">
    <property type="entry name" value="Jelly Rolls"/>
    <property type="match status" value="1"/>
</dbReference>
<dbReference type="Proteomes" id="UP000054844">
    <property type="component" value="Unassembled WGS sequence"/>
</dbReference>
<organism evidence="1 2">
    <name type="scientific">Roseomonas mucosa</name>
    <dbReference type="NCBI Taxonomy" id="207340"/>
    <lineage>
        <taxon>Bacteria</taxon>
        <taxon>Pseudomonadati</taxon>
        <taxon>Pseudomonadota</taxon>
        <taxon>Alphaproteobacteria</taxon>
        <taxon>Acetobacterales</taxon>
        <taxon>Roseomonadaceae</taxon>
        <taxon>Roseomonas</taxon>
    </lineage>
</organism>
<dbReference type="EMBL" id="LLWF02000011">
    <property type="protein sequence ID" value="ONH84164.1"/>
    <property type="molecule type" value="Genomic_DNA"/>
</dbReference>
<sequence>MKLPALPFTPVHWDALPATEHKGETGTALWRTLNNGDVRMRVVEYSPGYVADHWCDRGHIIYVLEGMLRSELKDGRSVTLTAGHGYTVSDFGDAPHRSSTETGAKLFIVD</sequence>
<name>A0A1S8D8V6_9PROT</name>
<accession>A0A1S8D8V6</accession>
<reference evidence="1" key="1">
    <citation type="submission" date="2016-12" db="EMBL/GenBank/DDBJ databases">
        <title>Draft genome sequence of Roseomonas mucosa strain AU37, isolated from a peripheral intravenous catheter.</title>
        <authorList>
            <person name="Choudhury M.A."/>
            <person name="Sidjabat H.E."/>
            <person name="Wailan A.M."/>
            <person name="Zhang L."/>
            <person name="Marsh N.M."/>
            <person name="Rickard C.M."/>
            <person name="Davies M."/>
            <person name="Mcmillan D.J."/>
        </authorList>
    </citation>
    <scope>NUCLEOTIDE SEQUENCE [LARGE SCALE GENOMIC DNA]</scope>
    <source>
        <strain evidence="1">AU37</strain>
    </source>
</reference>
<gene>
    <name evidence="1" type="ORF">APZ41_005625</name>
</gene>
<keyword evidence="2" id="KW-1185">Reference proteome</keyword>
<dbReference type="RefSeq" id="WP_076970160.1">
    <property type="nucleotide sequence ID" value="NZ_LLWF02000011.1"/>
</dbReference>
<dbReference type="NCBIfam" id="NF038084">
    <property type="entry name" value="DHCW_cupin"/>
    <property type="match status" value="1"/>
</dbReference>
<dbReference type="InterPro" id="IPR014710">
    <property type="entry name" value="RmlC-like_jellyroll"/>
</dbReference>
<dbReference type="InterPro" id="IPR047713">
    <property type="entry name" value="DHCW_cupin"/>
</dbReference>
<comment type="caution">
    <text evidence="1">The sequence shown here is derived from an EMBL/GenBank/DDBJ whole genome shotgun (WGS) entry which is preliminary data.</text>
</comment>
<dbReference type="InterPro" id="IPR011051">
    <property type="entry name" value="RmlC_Cupin_sf"/>
</dbReference>
<dbReference type="SUPFAM" id="SSF51182">
    <property type="entry name" value="RmlC-like cupins"/>
    <property type="match status" value="1"/>
</dbReference>
<dbReference type="OrthoDB" id="9794443at2"/>
<dbReference type="AlphaFoldDB" id="A0A1S8D8V6"/>
<evidence type="ECO:0008006" key="3">
    <source>
        <dbReference type="Google" id="ProtNLM"/>
    </source>
</evidence>
<evidence type="ECO:0000313" key="1">
    <source>
        <dbReference type="EMBL" id="ONH84164.1"/>
    </source>
</evidence>